<organism evidence="2 3">
    <name type="scientific">Eumeta variegata</name>
    <name type="common">Bagworm moth</name>
    <name type="synonym">Eumeta japonica</name>
    <dbReference type="NCBI Taxonomy" id="151549"/>
    <lineage>
        <taxon>Eukaryota</taxon>
        <taxon>Metazoa</taxon>
        <taxon>Ecdysozoa</taxon>
        <taxon>Arthropoda</taxon>
        <taxon>Hexapoda</taxon>
        <taxon>Insecta</taxon>
        <taxon>Pterygota</taxon>
        <taxon>Neoptera</taxon>
        <taxon>Endopterygota</taxon>
        <taxon>Lepidoptera</taxon>
        <taxon>Glossata</taxon>
        <taxon>Ditrysia</taxon>
        <taxon>Tineoidea</taxon>
        <taxon>Psychidae</taxon>
        <taxon>Oiketicinae</taxon>
        <taxon>Eumeta</taxon>
    </lineage>
</organism>
<accession>A0A4C1XJD1</accession>
<feature type="compositionally biased region" description="Basic residues" evidence="1">
    <location>
        <begin position="358"/>
        <end position="368"/>
    </location>
</feature>
<sequence>MESLRDDERIRGVPERPGRRPCAPTPTRRVTASPARERVNSDMKTRPFWAMLVALNTQSRALGHRTRVLRHTEPERSVTQNFGRWETGAASHGVFFSFLGWEIRYRSRSIDSEAKIPINIKSVIRECNSTKGTPNHTRLVRADVKTPPAGPARPRAEKDPLASVTSYQLPHANSRAARRPPAARPAGLSANNARIQPKFNCQKTLLIVPRFVRRSRVGLRPNLRSGPLALEQWQRHIDPPATLKRFRFYNIPSHADPVQIGSQKDKGRIIDNIAKTIHILHKKINISDFGETPRAIGARTQEIRPSDSAIAFRRQYGAVTLLLKLHIAPFASSYYEINSGSGVGDPAGRKGGAEGRAPRPRAGGRRGCHCVEDSSILPFSSLRSRTRRDSRVMEVPIRP</sequence>
<protein>
    <submittedName>
        <fullName evidence="2">Uncharacterized protein</fullName>
    </submittedName>
</protein>
<keyword evidence="3" id="KW-1185">Reference proteome</keyword>
<gene>
    <name evidence="2" type="ORF">EVAR_89073_1</name>
</gene>
<name>A0A4C1XJD1_EUMVA</name>
<dbReference type="AlphaFoldDB" id="A0A4C1XJD1"/>
<dbReference type="Proteomes" id="UP000299102">
    <property type="component" value="Unassembled WGS sequence"/>
</dbReference>
<feature type="compositionally biased region" description="Basic and acidic residues" evidence="1">
    <location>
        <begin position="347"/>
        <end position="357"/>
    </location>
</feature>
<feature type="region of interest" description="Disordered" evidence="1">
    <location>
        <begin position="341"/>
        <end position="368"/>
    </location>
</feature>
<evidence type="ECO:0000313" key="3">
    <source>
        <dbReference type="Proteomes" id="UP000299102"/>
    </source>
</evidence>
<feature type="region of interest" description="Disordered" evidence="1">
    <location>
        <begin position="144"/>
        <end position="163"/>
    </location>
</feature>
<evidence type="ECO:0000313" key="2">
    <source>
        <dbReference type="EMBL" id="GBP63283.1"/>
    </source>
</evidence>
<dbReference type="EMBL" id="BGZK01000865">
    <property type="protein sequence ID" value="GBP63283.1"/>
    <property type="molecule type" value="Genomic_DNA"/>
</dbReference>
<comment type="caution">
    <text evidence="2">The sequence shown here is derived from an EMBL/GenBank/DDBJ whole genome shotgun (WGS) entry which is preliminary data.</text>
</comment>
<feature type="compositionally biased region" description="Basic and acidic residues" evidence="1">
    <location>
        <begin position="1"/>
        <end position="18"/>
    </location>
</feature>
<feature type="region of interest" description="Disordered" evidence="1">
    <location>
        <begin position="1"/>
        <end position="38"/>
    </location>
</feature>
<evidence type="ECO:0000256" key="1">
    <source>
        <dbReference type="SAM" id="MobiDB-lite"/>
    </source>
</evidence>
<proteinExistence type="predicted"/>
<reference evidence="2 3" key="1">
    <citation type="journal article" date="2019" name="Commun. Biol.">
        <title>The bagworm genome reveals a unique fibroin gene that provides high tensile strength.</title>
        <authorList>
            <person name="Kono N."/>
            <person name="Nakamura H."/>
            <person name="Ohtoshi R."/>
            <person name="Tomita M."/>
            <person name="Numata K."/>
            <person name="Arakawa K."/>
        </authorList>
    </citation>
    <scope>NUCLEOTIDE SEQUENCE [LARGE SCALE GENOMIC DNA]</scope>
</reference>